<dbReference type="SUPFAM" id="SSF103657">
    <property type="entry name" value="BAR/IMD domain-like"/>
    <property type="match status" value="1"/>
</dbReference>
<dbReference type="InterPro" id="IPR027267">
    <property type="entry name" value="AH/BAR_dom_sf"/>
</dbReference>
<proteinExistence type="predicted"/>
<protein>
    <recommendedName>
        <fullName evidence="7">PH domain-containing protein</fullName>
    </recommendedName>
</protein>
<accession>A0A9W8G9B7</accession>
<dbReference type="EMBL" id="JANBTW010000031">
    <property type="protein sequence ID" value="KAJ2677568.1"/>
    <property type="molecule type" value="Genomic_DNA"/>
</dbReference>
<dbReference type="Pfam" id="PF20400">
    <property type="entry name" value="BAR_4"/>
    <property type="match status" value="1"/>
</dbReference>
<sequence length="909" mass="99675">MSSRPLKRRSHLANVRKSDIRVVPNDHGLPVAQSAFVPAQSTGSGDTDDLCYQRLETWLHVVDDYLEFFKSMVAAELDLATVYARIGDILKVPLPENAMVLPVDGDGIQGVTWKLKSFQQLMVENHCSISQETKKNTLTELTCLRQEVKKMADCYVASIHPVHETLVQCKQNIRKRSELLDVAIAAASDVSQCRKEAVKDPFIINLEIEALMRKRAEIENRLYATSVTQQVQIKQFESQFIDRLSAAVGDYMNLVSTRHKRLRLTAKQDVHAISTLDAAAEWSHFSTAFENVLGAPQSTNGKSKPDDYPYPGKDSDWIRVLRQGVIALKEHGPLFRSTWQSKYGVLTTRGYFHVFRSQGDVVKGAPETSVFLPRAHIAMARSGTLQISSGSRFNRCRIIIQDGTTSLDNWRLLMESVCYRNTSGLRFAVVDPGLATPPESSADESTPSSQEKSTARRVRVHRSAQTRSSRRRSLAMSGSRKSAVEGIAATPTRRGRPFSVDTSMLAQSPLGYGHFSRPVSFTPTQDIYMQPLGNTPGPTADTPLNQLSFAPALHMSPIVNVDEMLGLGGYSPDFTDSLERSGMVLGKATPASSRGSSDDAFEKSQVLPANSVDSSSSSGVPHQPESLFERNMSQDTETAPIASLPRLHAQASPEDRGLPEPYKYANGHQKDYCASADCDFRFPGRQRYCFEPSRGARSDTGYDQGVQGWDSSSVSSSGPGSSIVDLHRSRQFSSSAGYMPHRYGFSADIWHSDVLSIPDPDAKLGGETLQRPRSMIYQTSSSSGNHDAILDPTNPYLGEFLAKRNMRSTRVESRASTISTSQQTTLWRESGNSNMSGSAPSTKLLASSQYRVVSQPIAMAKSSPPLAQALSVGAPCPFTASDAYNSIPESAYEGDDTRTAESPSSSVAY</sequence>
<dbReference type="InterPro" id="IPR046868">
    <property type="entry name" value="BAR_4"/>
</dbReference>
<dbReference type="Pfam" id="PF20399">
    <property type="entry name" value="PH_20"/>
    <property type="match status" value="1"/>
</dbReference>
<feature type="compositionally biased region" description="Basic residues" evidence="2">
    <location>
        <begin position="455"/>
        <end position="473"/>
    </location>
</feature>
<name>A0A9W8G9B7_9FUNG</name>
<dbReference type="AlphaFoldDB" id="A0A9W8G9B7"/>
<organism evidence="5 6">
    <name type="scientific">Coemansia spiralis</name>
    <dbReference type="NCBI Taxonomy" id="417178"/>
    <lineage>
        <taxon>Eukaryota</taxon>
        <taxon>Fungi</taxon>
        <taxon>Fungi incertae sedis</taxon>
        <taxon>Zoopagomycota</taxon>
        <taxon>Kickxellomycotina</taxon>
        <taxon>Kickxellomycetes</taxon>
        <taxon>Kickxellales</taxon>
        <taxon>Kickxellaceae</taxon>
        <taxon>Coemansia</taxon>
    </lineage>
</organism>
<evidence type="ECO:0000313" key="5">
    <source>
        <dbReference type="EMBL" id="KAJ2677568.1"/>
    </source>
</evidence>
<dbReference type="Proteomes" id="UP001151518">
    <property type="component" value="Unassembled WGS sequence"/>
</dbReference>
<evidence type="ECO:0008006" key="7">
    <source>
        <dbReference type="Google" id="ProtNLM"/>
    </source>
</evidence>
<reference evidence="5" key="1">
    <citation type="submission" date="2022-07" db="EMBL/GenBank/DDBJ databases">
        <title>Phylogenomic reconstructions and comparative analyses of Kickxellomycotina fungi.</title>
        <authorList>
            <person name="Reynolds N.K."/>
            <person name="Stajich J.E."/>
            <person name="Barry K."/>
            <person name="Grigoriev I.V."/>
            <person name="Crous P."/>
            <person name="Smith M.E."/>
        </authorList>
    </citation>
    <scope>NUCLEOTIDE SEQUENCE</scope>
    <source>
        <strain evidence="5">NRRL 3115</strain>
    </source>
</reference>
<feature type="compositionally biased region" description="Polar residues" evidence="2">
    <location>
        <begin position="443"/>
        <end position="452"/>
    </location>
</feature>
<comment type="caution">
    <text evidence="5">The sequence shown here is derived from an EMBL/GenBank/DDBJ whole genome shotgun (WGS) entry which is preliminary data.</text>
</comment>
<evidence type="ECO:0000259" key="4">
    <source>
        <dbReference type="Pfam" id="PF20400"/>
    </source>
</evidence>
<evidence type="ECO:0000256" key="2">
    <source>
        <dbReference type="SAM" id="MobiDB-lite"/>
    </source>
</evidence>
<evidence type="ECO:0000259" key="3">
    <source>
        <dbReference type="Pfam" id="PF20399"/>
    </source>
</evidence>
<feature type="compositionally biased region" description="Polar residues" evidence="2">
    <location>
        <begin position="814"/>
        <end position="841"/>
    </location>
</feature>
<feature type="domain" description="SLM1/RGC1-like BAR-like" evidence="4">
    <location>
        <begin position="107"/>
        <end position="286"/>
    </location>
</feature>
<dbReference type="PANTHER" id="PTHR31941:SF1">
    <property type="entry name" value="CYTOSKELETAL SIGNALING PROTEIN SLM1"/>
    <property type="match status" value="1"/>
</dbReference>
<feature type="domain" description="SLM1/RGC1-like PH" evidence="3">
    <location>
        <begin position="310"/>
        <end position="379"/>
    </location>
</feature>
<feature type="compositionally biased region" description="Polar residues" evidence="2">
    <location>
        <begin position="900"/>
        <end position="909"/>
    </location>
</feature>
<dbReference type="OrthoDB" id="5598057at2759"/>
<feature type="region of interest" description="Disordered" evidence="2">
    <location>
        <begin position="887"/>
        <end position="909"/>
    </location>
</feature>
<gene>
    <name evidence="5" type="ORF">GGI25_003088</name>
</gene>
<keyword evidence="1" id="KW-0597">Phosphoprotein</keyword>
<feature type="region of interest" description="Disordered" evidence="2">
    <location>
        <begin position="436"/>
        <end position="499"/>
    </location>
</feature>
<feature type="region of interest" description="Disordered" evidence="2">
    <location>
        <begin position="632"/>
        <end position="662"/>
    </location>
</feature>
<evidence type="ECO:0000313" key="6">
    <source>
        <dbReference type="Proteomes" id="UP001151518"/>
    </source>
</evidence>
<evidence type="ECO:0000256" key="1">
    <source>
        <dbReference type="ARBA" id="ARBA00022553"/>
    </source>
</evidence>
<dbReference type="PANTHER" id="PTHR31941">
    <property type="entry name" value="CYTOSKELETAL SIGNALING PROTEIN SLM1"/>
    <property type="match status" value="1"/>
</dbReference>
<feature type="region of interest" description="Disordered" evidence="2">
    <location>
        <begin position="811"/>
        <end position="841"/>
    </location>
</feature>
<dbReference type="InterPro" id="IPR046869">
    <property type="entry name" value="SLM1/RGC1-like_PH"/>
</dbReference>